<feature type="transmembrane region" description="Helical" evidence="1">
    <location>
        <begin position="78"/>
        <end position="103"/>
    </location>
</feature>
<accession>Q6ML60</accession>
<keyword evidence="1" id="KW-1133">Transmembrane helix</keyword>
<evidence type="ECO:0000313" key="2">
    <source>
        <dbReference type="EMBL" id="CAE79997.1"/>
    </source>
</evidence>
<gene>
    <name evidence="2" type="ordered locus">Bd2159</name>
</gene>
<sequence>MTPAPQATPEKDSLHDLELTISQILRGGVLFAGIFLLAGWLWMWWRDGDNLQSFTVYEPRPLIENIQWALVMNDRALLIAQFGLVVLVCLPLVRVLMTAILFLKQKDKGLAIMALAVFVALVGSFLLGIEL</sequence>
<keyword evidence="1" id="KW-0472">Membrane</keyword>
<protein>
    <submittedName>
        <fullName evidence="2">Putative membrane protein</fullName>
    </submittedName>
</protein>
<proteinExistence type="predicted"/>
<dbReference type="Proteomes" id="UP000008080">
    <property type="component" value="Chromosome"/>
</dbReference>
<keyword evidence="1" id="KW-0812">Transmembrane</keyword>
<reference evidence="2 3" key="1">
    <citation type="journal article" date="2004" name="Science">
        <title>A predator unmasked: life cycle of Bdellovibrio bacteriovorus from a genomic perspective.</title>
        <authorList>
            <person name="Rendulic S."/>
            <person name="Jagtap P."/>
            <person name="Rosinus A."/>
            <person name="Eppinger M."/>
            <person name="Baar C."/>
            <person name="Lanz C."/>
            <person name="Keller H."/>
            <person name="Lambert C."/>
            <person name="Evans K.J."/>
            <person name="Goesmann A."/>
            <person name="Meyer F."/>
            <person name="Sockett R.E."/>
            <person name="Schuster S.C."/>
        </authorList>
    </citation>
    <scope>NUCLEOTIDE SEQUENCE [LARGE SCALE GENOMIC DNA]</scope>
    <source>
        <strain evidence="3">ATCC 15356 / DSM 50701 / NCIMB 9529 / HD100</strain>
    </source>
</reference>
<dbReference type="KEGG" id="bba:Bd2159"/>
<feature type="transmembrane region" description="Helical" evidence="1">
    <location>
        <begin position="24"/>
        <end position="45"/>
    </location>
</feature>
<organism evidence="2 3">
    <name type="scientific">Bdellovibrio bacteriovorus (strain ATCC 15356 / DSM 50701 / NCIMB 9529 / HD100)</name>
    <dbReference type="NCBI Taxonomy" id="264462"/>
    <lineage>
        <taxon>Bacteria</taxon>
        <taxon>Pseudomonadati</taxon>
        <taxon>Bdellovibrionota</taxon>
        <taxon>Bdellovibrionia</taxon>
        <taxon>Bdellovibrionales</taxon>
        <taxon>Pseudobdellovibrionaceae</taxon>
        <taxon>Bdellovibrio</taxon>
    </lineage>
</organism>
<evidence type="ECO:0000256" key="1">
    <source>
        <dbReference type="SAM" id="Phobius"/>
    </source>
</evidence>
<dbReference type="RefSeq" id="WP_011164599.1">
    <property type="nucleotide sequence ID" value="NC_005363.1"/>
</dbReference>
<dbReference type="AlphaFoldDB" id="Q6ML60"/>
<name>Q6ML60_BDEBA</name>
<dbReference type="EMBL" id="BX842651">
    <property type="protein sequence ID" value="CAE79997.1"/>
    <property type="molecule type" value="Genomic_DNA"/>
</dbReference>
<dbReference type="Pfam" id="PF07843">
    <property type="entry name" value="DUF1634"/>
    <property type="match status" value="1"/>
</dbReference>
<keyword evidence="3" id="KW-1185">Reference proteome</keyword>
<dbReference type="HOGENOM" id="CLU_159151_0_0_7"/>
<feature type="transmembrane region" description="Helical" evidence="1">
    <location>
        <begin position="110"/>
        <end position="129"/>
    </location>
</feature>
<dbReference type="GeneID" id="93013100"/>
<dbReference type="STRING" id="264462.Bd2159"/>
<evidence type="ECO:0000313" key="3">
    <source>
        <dbReference type="Proteomes" id="UP000008080"/>
    </source>
</evidence>
<dbReference type="InterPro" id="IPR012861">
    <property type="entry name" value="DUF1634"/>
</dbReference>